<organism evidence="1">
    <name type="scientific">Arundo donax</name>
    <name type="common">Giant reed</name>
    <name type="synonym">Donax arundinaceus</name>
    <dbReference type="NCBI Taxonomy" id="35708"/>
    <lineage>
        <taxon>Eukaryota</taxon>
        <taxon>Viridiplantae</taxon>
        <taxon>Streptophyta</taxon>
        <taxon>Embryophyta</taxon>
        <taxon>Tracheophyta</taxon>
        <taxon>Spermatophyta</taxon>
        <taxon>Magnoliopsida</taxon>
        <taxon>Liliopsida</taxon>
        <taxon>Poales</taxon>
        <taxon>Poaceae</taxon>
        <taxon>PACMAD clade</taxon>
        <taxon>Arundinoideae</taxon>
        <taxon>Arundineae</taxon>
        <taxon>Arundo</taxon>
    </lineage>
</organism>
<reference evidence="1" key="1">
    <citation type="submission" date="2014-09" db="EMBL/GenBank/DDBJ databases">
        <authorList>
            <person name="Magalhaes I.L.F."/>
            <person name="Oliveira U."/>
            <person name="Santos F.R."/>
            <person name="Vidigal T.H.D.A."/>
            <person name="Brescovit A.D."/>
            <person name="Santos A.J."/>
        </authorList>
    </citation>
    <scope>NUCLEOTIDE SEQUENCE</scope>
    <source>
        <tissue evidence="1">Shoot tissue taken approximately 20 cm above the soil surface</tissue>
    </source>
</reference>
<sequence>MYAPVGFLFLYIFWGSRYAFRYGGGVERSGAPILIHGYGKRRSVAKVISTVWCIIQRIGC</sequence>
<accession>A0A0A9HF11</accession>
<reference evidence="1" key="2">
    <citation type="journal article" date="2015" name="Data Brief">
        <title>Shoot transcriptome of the giant reed, Arundo donax.</title>
        <authorList>
            <person name="Barrero R.A."/>
            <person name="Guerrero F.D."/>
            <person name="Moolhuijzen P."/>
            <person name="Goolsby J.A."/>
            <person name="Tidwell J."/>
            <person name="Bellgard S.E."/>
            <person name="Bellgard M.I."/>
        </authorList>
    </citation>
    <scope>NUCLEOTIDE SEQUENCE</scope>
    <source>
        <tissue evidence="1">Shoot tissue taken approximately 20 cm above the soil surface</tissue>
    </source>
</reference>
<evidence type="ECO:0000313" key="1">
    <source>
        <dbReference type="EMBL" id="JAE31483.1"/>
    </source>
</evidence>
<dbReference type="EMBL" id="GBRH01166413">
    <property type="protein sequence ID" value="JAE31483.1"/>
    <property type="molecule type" value="Transcribed_RNA"/>
</dbReference>
<dbReference type="AlphaFoldDB" id="A0A0A9HF11"/>
<proteinExistence type="predicted"/>
<protein>
    <submittedName>
        <fullName evidence="1">Uncharacterized protein</fullName>
    </submittedName>
</protein>
<name>A0A0A9HF11_ARUDO</name>